<dbReference type="STRING" id="1246581.A0A2H9TFW4"/>
<evidence type="ECO:0000313" key="6">
    <source>
        <dbReference type="Proteomes" id="UP000240830"/>
    </source>
</evidence>
<name>A0A2H9TFW4_9FUNG</name>
<dbReference type="OrthoDB" id="10265695at2759"/>
<dbReference type="Gene3D" id="3.40.140.10">
    <property type="entry name" value="Cytidine Deaminase, domain 2"/>
    <property type="match status" value="1"/>
</dbReference>
<dbReference type="PROSITE" id="PS50249">
    <property type="entry name" value="MPN"/>
    <property type="match status" value="1"/>
</dbReference>
<reference evidence="5 6" key="1">
    <citation type="submission" date="2016-10" db="EMBL/GenBank/DDBJ databases">
        <title>The genome of Paramicrosporidium saccamoebae is the missing link in understanding Cryptomycota and Microsporidia evolution.</title>
        <authorList>
            <person name="Quandt C.A."/>
            <person name="Beaudet D."/>
            <person name="Corsaro D."/>
            <person name="Michel R."/>
            <person name="Corradi N."/>
            <person name="James T."/>
        </authorList>
    </citation>
    <scope>NUCLEOTIDE SEQUENCE [LARGE SCALE GENOMIC DNA]</scope>
    <source>
        <strain evidence="5 6">KSL3</strain>
    </source>
</reference>
<dbReference type="PANTHER" id="PTHR10410">
    <property type="entry name" value="EUKARYOTIC TRANSLATION INITIATION FACTOR 3 -RELATED"/>
    <property type="match status" value="1"/>
</dbReference>
<feature type="domain" description="MPN" evidence="4">
    <location>
        <begin position="67"/>
        <end position="197"/>
    </location>
</feature>
<dbReference type="InterPro" id="IPR050242">
    <property type="entry name" value="JAMM_MPN+_peptidase_M67A"/>
</dbReference>
<evidence type="ECO:0000313" key="5">
    <source>
        <dbReference type="EMBL" id="PJF16579.1"/>
    </source>
</evidence>
<protein>
    <submittedName>
        <fullName evidence="5">Eukaryotic translation initiation factor 3 subunit H</fullName>
    </submittedName>
</protein>
<keyword evidence="1" id="KW-0963">Cytoplasm</keyword>
<keyword evidence="2 5" id="KW-0396">Initiation factor</keyword>
<sequence length="368" mass="40977">MLQSEVLATASVTSSLTSLPPIKTTSASWKTSQRNWPIFIQRPIDALPLALALRVEKMTQVPPTAEVTTLSSTLLKILQHAREVSPSPASGQLLGMEDGQCLDLTDTFPFALNIQEEVEQEEYQLEMIKTLRDVNVDNNTVGWYQSCSFDSFLSQSLLEAQFNFQSTIPNSIVLIYDQARSVQGPPCLKALRLKPEFMEAIRDKKAKFLNRPIDSRLFDELPISICLSSLEQIFLVQLNRENMSPIGFAPVIEAELLVQKLVADNLCSSLDDFVAETGRIQHYLRMTVKQQQALNTQLQRLKHDNAQRSQAGEDAVSVASVMANFRPTSEPSRLPCQVASGSVHVLLDEYKSHEGLSVVSAIMPELES</sequence>
<dbReference type="Pfam" id="PF19445">
    <property type="entry name" value="eIF3h_C"/>
    <property type="match status" value="1"/>
</dbReference>
<evidence type="ECO:0000256" key="3">
    <source>
        <dbReference type="ARBA" id="ARBA00022917"/>
    </source>
</evidence>
<dbReference type="InterPro" id="IPR045810">
    <property type="entry name" value="eIF3h_C"/>
</dbReference>
<comment type="caution">
    <text evidence="5">The sequence shown here is derived from an EMBL/GenBank/DDBJ whole genome shotgun (WGS) entry which is preliminary data.</text>
</comment>
<dbReference type="GO" id="GO:0003743">
    <property type="term" value="F:translation initiation factor activity"/>
    <property type="evidence" value="ECO:0007669"/>
    <property type="project" value="UniProtKB-KW"/>
</dbReference>
<evidence type="ECO:0000256" key="1">
    <source>
        <dbReference type="ARBA" id="ARBA00022490"/>
    </source>
</evidence>
<proteinExistence type="predicted"/>
<dbReference type="InterPro" id="IPR027524">
    <property type="entry name" value="eIF3h"/>
</dbReference>
<dbReference type="InterPro" id="IPR037518">
    <property type="entry name" value="MPN"/>
</dbReference>
<dbReference type="GO" id="GO:0008237">
    <property type="term" value="F:metallopeptidase activity"/>
    <property type="evidence" value="ECO:0007669"/>
    <property type="project" value="InterPro"/>
</dbReference>
<dbReference type="AlphaFoldDB" id="A0A2H9TFW4"/>
<keyword evidence="3" id="KW-0648">Protein biosynthesis</keyword>
<evidence type="ECO:0000259" key="4">
    <source>
        <dbReference type="PROSITE" id="PS50249"/>
    </source>
</evidence>
<evidence type="ECO:0000256" key="2">
    <source>
        <dbReference type="ARBA" id="ARBA00022540"/>
    </source>
</evidence>
<accession>A0A2H9TFW4</accession>
<dbReference type="GO" id="GO:0005852">
    <property type="term" value="C:eukaryotic translation initiation factor 3 complex"/>
    <property type="evidence" value="ECO:0007669"/>
    <property type="project" value="InterPro"/>
</dbReference>
<dbReference type="CDD" id="cd08065">
    <property type="entry name" value="MPN_eIF3h"/>
    <property type="match status" value="1"/>
</dbReference>
<organism evidence="5 6">
    <name type="scientific">Paramicrosporidium saccamoebae</name>
    <dbReference type="NCBI Taxonomy" id="1246581"/>
    <lineage>
        <taxon>Eukaryota</taxon>
        <taxon>Fungi</taxon>
        <taxon>Fungi incertae sedis</taxon>
        <taxon>Cryptomycota</taxon>
        <taxon>Cryptomycota incertae sedis</taxon>
        <taxon>Paramicrosporidium</taxon>
    </lineage>
</organism>
<dbReference type="EMBL" id="MTSL01000213">
    <property type="protein sequence ID" value="PJF16579.1"/>
    <property type="molecule type" value="Genomic_DNA"/>
</dbReference>
<dbReference type="Pfam" id="PF01398">
    <property type="entry name" value="JAB"/>
    <property type="match status" value="1"/>
</dbReference>
<dbReference type="InterPro" id="IPR000555">
    <property type="entry name" value="JAMM/MPN+_dom"/>
</dbReference>
<gene>
    <name evidence="5" type="ORF">PSACC_03598</name>
</gene>
<dbReference type="Proteomes" id="UP000240830">
    <property type="component" value="Unassembled WGS sequence"/>
</dbReference>
<dbReference type="SMART" id="SM00232">
    <property type="entry name" value="JAB_MPN"/>
    <property type="match status" value="1"/>
</dbReference>
<keyword evidence="6" id="KW-1185">Reference proteome</keyword>